<protein>
    <submittedName>
        <fullName evidence="1">Uncharacterized protein</fullName>
    </submittedName>
</protein>
<dbReference type="AlphaFoldDB" id="A0A511JEH3"/>
<evidence type="ECO:0000313" key="2">
    <source>
        <dbReference type="Proteomes" id="UP000321720"/>
    </source>
</evidence>
<reference evidence="1 2" key="1">
    <citation type="submission" date="2019-07" db="EMBL/GenBank/DDBJ databases">
        <title>Whole genome shotgun sequence of Cellulomonas composti NBRC 100758.</title>
        <authorList>
            <person name="Hosoyama A."/>
            <person name="Uohara A."/>
            <person name="Ohji S."/>
            <person name="Ichikawa N."/>
        </authorList>
    </citation>
    <scope>NUCLEOTIDE SEQUENCE [LARGE SCALE GENOMIC DNA]</scope>
    <source>
        <strain evidence="1 2">NBRC 100758</strain>
    </source>
</reference>
<dbReference type="RefSeq" id="WP_146844041.1">
    <property type="nucleotide sequence ID" value="NZ_BJWG01000021.1"/>
</dbReference>
<gene>
    <name evidence="1" type="ORF">CCO02nite_30650</name>
</gene>
<sequence length="154" mass="16076">MSGTPTLRVEAIEHVSGDAPGLTLVEDTLAEDDEPGGDQVSIRRWEGLDGVAVETHSRPRREDADVLVHELVLGALLERALGASASKDSMRAIARIVDDAVPESAAVQVVGSTLMAGRRLTAGGMTAIVASHETTTFAVIQSEPAASVRLVLGK</sequence>
<evidence type="ECO:0000313" key="1">
    <source>
        <dbReference type="EMBL" id="GEL96407.1"/>
    </source>
</evidence>
<accession>A0A511JEH3</accession>
<name>A0A511JEH3_9CELL</name>
<keyword evidence="2" id="KW-1185">Reference proteome</keyword>
<dbReference type="Proteomes" id="UP000321720">
    <property type="component" value="Unassembled WGS sequence"/>
</dbReference>
<organism evidence="1 2">
    <name type="scientific">Cellulomonas composti</name>
    <dbReference type="NCBI Taxonomy" id="266130"/>
    <lineage>
        <taxon>Bacteria</taxon>
        <taxon>Bacillati</taxon>
        <taxon>Actinomycetota</taxon>
        <taxon>Actinomycetes</taxon>
        <taxon>Micrococcales</taxon>
        <taxon>Cellulomonadaceae</taxon>
        <taxon>Cellulomonas</taxon>
    </lineage>
</organism>
<dbReference type="EMBL" id="BJWG01000021">
    <property type="protein sequence ID" value="GEL96407.1"/>
    <property type="molecule type" value="Genomic_DNA"/>
</dbReference>
<comment type="caution">
    <text evidence="1">The sequence shown here is derived from an EMBL/GenBank/DDBJ whole genome shotgun (WGS) entry which is preliminary data.</text>
</comment>
<proteinExistence type="predicted"/>